<evidence type="ECO:0000313" key="8">
    <source>
        <dbReference type="EMBL" id="GAA0930488.1"/>
    </source>
</evidence>
<dbReference type="Pfam" id="PF07690">
    <property type="entry name" value="MFS_1"/>
    <property type="match status" value="2"/>
</dbReference>
<evidence type="ECO:0000256" key="2">
    <source>
        <dbReference type="ARBA" id="ARBA00022475"/>
    </source>
</evidence>
<dbReference type="Proteomes" id="UP001499967">
    <property type="component" value="Unassembled WGS sequence"/>
</dbReference>
<feature type="transmembrane region" description="Helical" evidence="6">
    <location>
        <begin position="367"/>
        <end position="387"/>
    </location>
</feature>
<dbReference type="CDD" id="cd17319">
    <property type="entry name" value="MFS_ExuT_GudP_like"/>
    <property type="match status" value="1"/>
</dbReference>
<dbReference type="EMBL" id="BAAAHP010000049">
    <property type="protein sequence ID" value="GAA0930488.1"/>
    <property type="molecule type" value="Genomic_DNA"/>
</dbReference>
<feature type="transmembrane region" description="Helical" evidence="6">
    <location>
        <begin position="160"/>
        <end position="183"/>
    </location>
</feature>
<feature type="transmembrane region" description="Helical" evidence="6">
    <location>
        <begin position="305"/>
        <end position="323"/>
    </location>
</feature>
<sequence>MRTPRRRWWVYTLLFLLVAINYMDRSALSVAASPISEEFGLSPGQMGLLLSTFLWTYLLCLIPAGILTDRIGTRWTNAISIAVWSAATVLAGIVRGFGALVGARLLMGVGESTTYPACGRVVQEWAPASERGRVVATYNSGAYAGPALGSLLTAALVTAYGWRTAFVVLGGIGFVWLAAWLIWFRDPADARWLGEEERETILRERGLAQEEAAGTGADSAGVLELLRHRSMWGVALVQSAAVYTQYLFLTWLPGYLEQARGLSVLRSGAFTAIPYVVAMVLGIAIGVVVDRLLSAQGRTTGRRRLVVAGFLLVSSVVLLTPFVGSITLVLVLISISLTCVSSAVSMNLALLADLLRSPRLAGRANGIAMVGGNTFGIAAPIVTGYVVQATGSYTAAFVVAGVFLLLGTTVALTMTRTPIGRADPAPEPTAATA</sequence>
<evidence type="ECO:0000256" key="4">
    <source>
        <dbReference type="ARBA" id="ARBA00022989"/>
    </source>
</evidence>
<evidence type="ECO:0000256" key="5">
    <source>
        <dbReference type="ARBA" id="ARBA00023136"/>
    </source>
</evidence>
<evidence type="ECO:0000259" key="7">
    <source>
        <dbReference type="PROSITE" id="PS50850"/>
    </source>
</evidence>
<dbReference type="Gene3D" id="1.20.1250.20">
    <property type="entry name" value="MFS general substrate transporter like domains"/>
    <property type="match status" value="2"/>
</dbReference>
<feature type="transmembrane region" description="Helical" evidence="6">
    <location>
        <begin position="79"/>
        <end position="101"/>
    </location>
</feature>
<name>A0ABP4A1V6_9PSEU</name>
<proteinExistence type="predicted"/>
<feature type="domain" description="Major facilitator superfamily (MFS) profile" evidence="7">
    <location>
        <begin position="10"/>
        <end position="419"/>
    </location>
</feature>
<protein>
    <submittedName>
        <fullName evidence="8">MFS transporter</fullName>
    </submittedName>
</protein>
<evidence type="ECO:0000313" key="9">
    <source>
        <dbReference type="Proteomes" id="UP001499967"/>
    </source>
</evidence>
<keyword evidence="2" id="KW-1003">Cell membrane</keyword>
<evidence type="ECO:0000256" key="3">
    <source>
        <dbReference type="ARBA" id="ARBA00022692"/>
    </source>
</evidence>
<feature type="transmembrane region" description="Helical" evidence="6">
    <location>
        <begin position="232"/>
        <end position="252"/>
    </location>
</feature>
<dbReference type="InterPro" id="IPR020846">
    <property type="entry name" value="MFS_dom"/>
</dbReference>
<dbReference type="PANTHER" id="PTHR11662">
    <property type="entry name" value="SOLUTE CARRIER FAMILY 17"/>
    <property type="match status" value="1"/>
</dbReference>
<keyword evidence="4 6" id="KW-1133">Transmembrane helix</keyword>
<evidence type="ECO:0000256" key="6">
    <source>
        <dbReference type="SAM" id="Phobius"/>
    </source>
</evidence>
<accession>A0ABP4A1V6</accession>
<feature type="transmembrane region" description="Helical" evidence="6">
    <location>
        <begin position="329"/>
        <end position="355"/>
    </location>
</feature>
<reference evidence="9" key="1">
    <citation type="journal article" date="2019" name="Int. J. Syst. Evol. Microbiol.">
        <title>The Global Catalogue of Microorganisms (GCM) 10K type strain sequencing project: providing services to taxonomists for standard genome sequencing and annotation.</title>
        <authorList>
            <consortium name="The Broad Institute Genomics Platform"/>
            <consortium name="The Broad Institute Genome Sequencing Center for Infectious Disease"/>
            <person name="Wu L."/>
            <person name="Ma J."/>
        </authorList>
    </citation>
    <scope>NUCLEOTIDE SEQUENCE [LARGE SCALE GENOMIC DNA]</scope>
    <source>
        <strain evidence="9">JCM 11117</strain>
    </source>
</reference>
<keyword evidence="3 6" id="KW-0812">Transmembrane</keyword>
<comment type="caution">
    <text evidence="8">The sequence shown here is derived from an EMBL/GenBank/DDBJ whole genome shotgun (WGS) entry which is preliminary data.</text>
</comment>
<dbReference type="PIRSF" id="PIRSF002808">
    <property type="entry name" value="Hexose_phosphate_transp"/>
    <property type="match status" value="1"/>
</dbReference>
<feature type="transmembrane region" description="Helical" evidence="6">
    <location>
        <begin position="272"/>
        <end position="293"/>
    </location>
</feature>
<dbReference type="RefSeq" id="WP_343940801.1">
    <property type="nucleotide sequence ID" value="NZ_BAAAHP010000049.1"/>
</dbReference>
<dbReference type="InterPro" id="IPR000849">
    <property type="entry name" value="Sugar_P_transporter"/>
</dbReference>
<dbReference type="InterPro" id="IPR036259">
    <property type="entry name" value="MFS_trans_sf"/>
</dbReference>
<organism evidence="8 9">
    <name type="scientific">Pseudonocardia zijingensis</name>
    <dbReference type="NCBI Taxonomy" id="153376"/>
    <lineage>
        <taxon>Bacteria</taxon>
        <taxon>Bacillati</taxon>
        <taxon>Actinomycetota</taxon>
        <taxon>Actinomycetes</taxon>
        <taxon>Pseudonocardiales</taxon>
        <taxon>Pseudonocardiaceae</taxon>
        <taxon>Pseudonocardia</taxon>
    </lineage>
</organism>
<dbReference type="InterPro" id="IPR050382">
    <property type="entry name" value="MFS_Na/Anion_cotransporter"/>
</dbReference>
<dbReference type="PANTHER" id="PTHR11662:SF399">
    <property type="entry name" value="FI19708P1-RELATED"/>
    <property type="match status" value="1"/>
</dbReference>
<feature type="transmembrane region" description="Helical" evidence="6">
    <location>
        <begin position="393"/>
        <end position="412"/>
    </location>
</feature>
<gene>
    <name evidence="8" type="ORF">GCM10009559_17910</name>
</gene>
<keyword evidence="9" id="KW-1185">Reference proteome</keyword>
<dbReference type="SUPFAM" id="SSF103473">
    <property type="entry name" value="MFS general substrate transporter"/>
    <property type="match status" value="1"/>
</dbReference>
<comment type="subcellular location">
    <subcellularLocation>
        <location evidence="1">Cell membrane</location>
        <topology evidence="1">Multi-pass membrane protein</topology>
    </subcellularLocation>
</comment>
<keyword evidence="5 6" id="KW-0472">Membrane</keyword>
<dbReference type="InterPro" id="IPR011701">
    <property type="entry name" value="MFS"/>
</dbReference>
<feature type="transmembrane region" description="Helical" evidence="6">
    <location>
        <begin position="47"/>
        <end position="67"/>
    </location>
</feature>
<dbReference type="PROSITE" id="PS50850">
    <property type="entry name" value="MFS"/>
    <property type="match status" value="1"/>
</dbReference>
<evidence type="ECO:0000256" key="1">
    <source>
        <dbReference type="ARBA" id="ARBA00004651"/>
    </source>
</evidence>